<evidence type="ECO:0000256" key="4">
    <source>
        <dbReference type="ARBA" id="ARBA00023136"/>
    </source>
</evidence>
<comment type="caution">
    <text evidence="7">The sequence shown here is derived from an EMBL/GenBank/DDBJ whole genome shotgun (WGS) entry which is preliminary data.</text>
</comment>
<dbReference type="AlphaFoldDB" id="A0A9Q0L7Z7"/>
<evidence type="ECO:0000256" key="2">
    <source>
        <dbReference type="ARBA" id="ARBA00022448"/>
    </source>
</evidence>
<evidence type="ECO:0000313" key="7">
    <source>
        <dbReference type="EMBL" id="KAJ5067525.1"/>
    </source>
</evidence>
<dbReference type="OrthoDB" id="10259133at2759"/>
<dbReference type="InterPro" id="IPR028565">
    <property type="entry name" value="MHD"/>
</dbReference>
<dbReference type="PROSITE" id="PS51072">
    <property type="entry name" value="MHD"/>
    <property type="match status" value="1"/>
</dbReference>
<keyword evidence="8" id="KW-1185">Reference proteome</keyword>
<evidence type="ECO:0000259" key="6">
    <source>
        <dbReference type="PROSITE" id="PS51072"/>
    </source>
</evidence>
<proteinExistence type="inferred from homology"/>
<dbReference type="InterPro" id="IPR036168">
    <property type="entry name" value="AP2_Mu_C_sf"/>
</dbReference>
<dbReference type="GO" id="GO:0012505">
    <property type="term" value="C:endomembrane system"/>
    <property type="evidence" value="ECO:0007669"/>
    <property type="project" value="UniProtKB-SubCell"/>
</dbReference>
<dbReference type="GO" id="GO:0006886">
    <property type="term" value="P:intracellular protein transport"/>
    <property type="evidence" value="ECO:0007669"/>
    <property type="project" value="UniProtKB-UniRule"/>
</dbReference>
<dbReference type="InterPro" id="IPR011012">
    <property type="entry name" value="Longin-like_dom_sf"/>
</dbReference>
<dbReference type="Pfam" id="PF00928">
    <property type="entry name" value="Adap_comp_sub"/>
    <property type="match status" value="1"/>
</dbReference>
<dbReference type="EMBL" id="JAPDFW010000126">
    <property type="protein sequence ID" value="KAJ5067525.1"/>
    <property type="molecule type" value="Genomic_DNA"/>
</dbReference>
<dbReference type="SUPFAM" id="SSF64356">
    <property type="entry name" value="SNARE-like"/>
    <property type="match status" value="1"/>
</dbReference>
<gene>
    <name evidence="7" type="ORF">M0811_12877</name>
</gene>
<dbReference type="Gene3D" id="3.30.450.60">
    <property type="match status" value="1"/>
</dbReference>
<dbReference type="GO" id="GO:0016192">
    <property type="term" value="P:vesicle-mediated transport"/>
    <property type="evidence" value="ECO:0007669"/>
    <property type="project" value="InterPro"/>
</dbReference>
<sequence>MISQFFILSPRGNRLIARDFLHEIKENSTEILFNKLEEENFREFLPAFHQNGTNFIFIPDSDLYFLATSKSNISSSFIIDFLNRIITSIKDFCGRIDEDIVINNGPLIYELIDEIIDYGFPQNTETESLRKYIWNTVVLTSNEDKKHQKTKRTQSIVSRKASKKPIPNIYSSEKEYNEIFFDILEDISVSFSNDGTLIAGQLNGRVRVKNFLSKITLLTIQMNDDLHIGEFKNQLGPGIHISDALFYSKCDSSEFESEGILKLVPPKGEFELMKYRMSGNSIDIPYRIFTSMEEIDKNQLEITVKINSEYPESIVAIPAQVCFKIPEYVLSVNCFLSGNDHYQKAKFDKQTNQVIWDFQRFNGGRHETLRTAFDESKVFNPTRWIRKVTKSKSYIAWLQ</sequence>
<dbReference type="InterPro" id="IPR001392">
    <property type="entry name" value="Clathrin_mu"/>
</dbReference>
<dbReference type="Proteomes" id="UP001149090">
    <property type="component" value="Unassembled WGS sequence"/>
</dbReference>
<dbReference type="PANTHER" id="PTHR10529">
    <property type="entry name" value="AP COMPLEX SUBUNIT MU"/>
    <property type="match status" value="1"/>
</dbReference>
<dbReference type="GO" id="GO:0030131">
    <property type="term" value="C:clathrin adaptor complex"/>
    <property type="evidence" value="ECO:0007669"/>
    <property type="project" value="UniProtKB-UniRule"/>
</dbReference>
<dbReference type="OMA" id="RPAAIFM"/>
<dbReference type="SUPFAM" id="SSF49447">
    <property type="entry name" value="Second domain of Mu2 adaptin subunit (ap50) of ap2 adaptor"/>
    <property type="match status" value="1"/>
</dbReference>
<name>A0A9Q0L7Z7_ANAIG</name>
<protein>
    <submittedName>
        <fullName evidence="7">Ap-4 complex subunit mu-1</fullName>
    </submittedName>
</protein>
<keyword evidence="3 5" id="KW-0653">Protein transport</keyword>
<dbReference type="Gene3D" id="2.60.40.1170">
    <property type="entry name" value="Mu homology domain, subdomain B"/>
    <property type="match status" value="1"/>
</dbReference>
<evidence type="ECO:0000256" key="5">
    <source>
        <dbReference type="PIRNR" id="PIRNR005992"/>
    </source>
</evidence>
<comment type="subcellular location">
    <subcellularLocation>
        <location evidence="1">Endomembrane system</location>
    </subcellularLocation>
</comment>
<feature type="domain" description="MHD" evidence="6">
    <location>
        <begin position="176"/>
        <end position="399"/>
    </location>
</feature>
<dbReference type="InterPro" id="IPR050431">
    <property type="entry name" value="Adaptor_comp_med_subunit"/>
</dbReference>
<dbReference type="PIRSF" id="PIRSF005992">
    <property type="entry name" value="Clathrin_mu"/>
    <property type="match status" value="1"/>
</dbReference>
<accession>A0A9Q0L7Z7</accession>
<organism evidence="7 8">
    <name type="scientific">Anaeramoeba ignava</name>
    <name type="common">Anaerobic marine amoeba</name>
    <dbReference type="NCBI Taxonomy" id="1746090"/>
    <lineage>
        <taxon>Eukaryota</taxon>
        <taxon>Metamonada</taxon>
        <taxon>Anaeramoebidae</taxon>
        <taxon>Anaeramoeba</taxon>
    </lineage>
</organism>
<dbReference type="PRINTS" id="PR00314">
    <property type="entry name" value="CLATHRINADPT"/>
</dbReference>
<keyword evidence="2 5" id="KW-0813">Transport</keyword>
<keyword evidence="4" id="KW-0472">Membrane</keyword>
<evidence type="ECO:0000256" key="1">
    <source>
        <dbReference type="ARBA" id="ARBA00004308"/>
    </source>
</evidence>
<comment type="similarity">
    <text evidence="5">Belongs to the adaptor complexes medium subunit family.</text>
</comment>
<reference evidence="7" key="1">
    <citation type="submission" date="2022-10" db="EMBL/GenBank/DDBJ databases">
        <title>Novel sulphate-reducing endosymbionts in the free-living metamonad Anaeramoeba.</title>
        <authorList>
            <person name="Jerlstrom-Hultqvist J."/>
            <person name="Cepicka I."/>
            <person name="Gallot-Lavallee L."/>
            <person name="Salas-Leiva D."/>
            <person name="Curtis B.A."/>
            <person name="Zahonova K."/>
            <person name="Pipaliya S."/>
            <person name="Dacks J."/>
            <person name="Roger A.J."/>
        </authorList>
    </citation>
    <scope>NUCLEOTIDE SEQUENCE</scope>
    <source>
        <strain evidence="7">BMAN</strain>
    </source>
</reference>
<evidence type="ECO:0000256" key="3">
    <source>
        <dbReference type="ARBA" id="ARBA00022927"/>
    </source>
</evidence>
<dbReference type="FunFam" id="3.30.450.60:FF:000002">
    <property type="entry name" value="AP-2 complex subunit mu, putative"/>
    <property type="match status" value="1"/>
</dbReference>
<evidence type="ECO:0000313" key="8">
    <source>
        <dbReference type="Proteomes" id="UP001149090"/>
    </source>
</evidence>